<feature type="binding site" evidence="6">
    <location>
        <position position="155"/>
    </location>
    <ligand>
        <name>S-adenosyl-L-methionine</name>
        <dbReference type="ChEBI" id="CHEBI:59789"/>
    </ligand>
</feature>
<evidence type="ECO:0000313" key="8">
    <source>
        <dbReference type="EMBL" id="SLN49110.1"/>
    </source>
</evidence>
<comment type="catalytic activity">
    <reaction evidence="1 5">
        <text>L-glutamyl-[protein] + S-adenosyl-L-methionine = [protein]-L-glutamate 5-O-methyl ester + S-adenosyl-L-homocysteine</text>
        <dbReference type="Rhea" id="RHEA:24452"/>
        <dbReference type="Rhea" id="RHEA-COMP:10208"/>
        <dbReference type="Rhea" id="RHEA-COMP:10311"/>
        <dbReference type="ChEBI" id="CHEBI:29973"/>
        <dbReference type="ChEBI" id="CHEBI:57856"/>
        <dbReference type="ChEBI" id="CHEBI:59789"/>
        <dbReference type="ChEBI" id="CHEBI:82795"/>
        <dbReference type="EC" id="2.1.1.80"/>
    </reaction>
</comment>
<dbReference type="EC" id="2.1.1.80" evidence="5"/>
<dbReference type="InterPro" id="IPR050903">
    <property type="entry name" value="Bact_Chemotaxis_MeTrfase"/>
</dbReference>
<dbReference type="AlphaFoldDB" id="A0A1Y5SUY1"/>
<dbReference type="PANTHER" id="PTHR24422">
    <property type="entry name" value="CHEMOTAXIS PROTEIN METHYLTRANSFERASE"/>
    <property type="match status" value="1"/>
</dbReference>
<dbReference type="InterPro" id="IPR000780">
    <property type="entry name" value="CheR_MeTrfase"/>
</dbReference>
<keyword evidence="3 5" id="KW-0808">Transferase</keyword>
<name>A0A1Y5SUY1_9RHOB</name>
<feature type="binding site" evidence="6">
    <location>
        <position position="91"/>
    </location>
    <ligand>
        <name>S-adenosyl-L-methionine</name>
        <dbReference type="ChEBI" id="CHEBI:59789"/>
    </ligand>
</feature>
<dbReference type="SMART" id="SM00138">
    <property type="entry name" value="MeTrc"/>
    <property type="match status" value="1"/>
</dbReference>
<dbReference type="PROSITE" id="PS50123">
    <property type="entry name" value="CHER"/>
    <property type="match status" value="1"/>
</dbReference>
<protein>
    <recommendedName>
        <fullName evidence="5">Chemotaxis protein methyltransferase</fullName>
        <ecNumber evidence="5">2.1.1.80</ecNumber>
    </recommendedName>
</protein>
<dbReference type="GO" id="GO:0008983">
    <property type="term" value="F:protein-glutamate O-methyltransferase activity"/>
    <property type="evidence" value="ECO:0007669"/>
    <property type="project" value="UniProtKB-EC"/>
</dbReference>
<keyword evidence="4 5" id="KW-0949">S-adenosyl-L-methionine</keyword>
<keyword evidence="2 5" id="KW-0489">Methyltransferase</keyword>
<feature type="binding site" evidence="6">
    <location>
        <begin position="228"/>
        <end position="229"/>
    </location>
    <ligand>
        <name>S-adenosyl-L-methionine</name>
        <dbReference type="ChEBI" id="CHEBI:59789"/>
    </ligand>
</feature>
<evidence type="ECO:0000256" key="6">
    <source>
        <dbReference type="PIRSR" id="PIRSR000410-1"/>
    </source>
</evidence>
<accession>A0A1Y5SUY1</accession>
<feature type="domain" description="CheR-type methyltransferase" evidence="7">
    <location>
        <begin position="8"/>
        <end position="285"/>
    </location>
</feature>
<dbReference type="InterPro" id="IPR029063">
    <property type="entry name" value="SAM-dependent_MTases_sf"/>
</dbReference>
<dbReference type="OrthoDB" id="9816309at2"/>
<dbReference type="InterPro" id="IPR026024">
    <property type="entry name" value="Chemotaxis_MeTrfase_CheR"/>
</dbReference>
<dbReference type="Gene3D" id="3.40.50.150">
    <property type="entry name" value="Vaccinia Virus protein VP39"/>
    <property type="match status" value="1"/>
</dbReference>
<dbReference type="RefSeq" id="WP_085878973.1">
    <property type="nucleotide sequence ID" value="NZ_FWFZ01000009.1"/>
</dbReference>
<feature type="binding site" evidence="6">
    <location>
        <position position="129"/>
    </location>
    <ligand>
        <name>S-adenosyl-L-methionine</name>
        <dbReference type="ChEBI" id="CHEBI:59789"/>
    </ligand>
</feature>
<keyword evidence="9" id="KW-1185">Reference proteome</keyword>
<evidence type="ECO:0000313" key="9">
    <source>
        <dbReference type="Proteomes" id="UP000193900"/>
    </source>
</evidence>
<dbReference type="Pfam" id="PF03705">
    <property type="entry name" value="CheR_N"/>
    <property type="match status" value="1"/>
</dbReference>
<dbReference type="GO" id="GO:0032259">
    <property type="term" value="P:methylation"/>
    <property type="evidence" value="ECO:0007669"/>
    <property type="project" value="UniProtKB-KW"/>
</dbReference>
<evidence type="ECO:0000256" key="2">
    <source>
        <dbReference type="ARBA" id="ARBA00022603"/>
    </source>
</evidence>
<dbReference type="EMBL" id="FWFZ01000009">
    <property type="protein sequence ID" value="SLN49110.1"/>
    <property type="molecule type" value="Genomic_DNA"/>
</dbReference>
<dbReference type="InterPro" id="IPR022641">
    <property type="entry name" value="CheR_N"/>
</dbReference>
<organism evidence="8 9">
    <name type="scientific">Roseisalinus antarcticus</name>
    <dbReference type="NCBI Taxonomy" id="254357"/>
    <lineage>
        <taxon>Bacteria</taxon>
        <taxon>Pseudomonadati</taxon>
        <taxon>Pseudomonadota</taxon>
        <taxon>Alphaproteobacteria</taxon>
        <taxon>Rhodobacterales</taxon>
        <taxon>Roseobacteraceae</taxon>
        <taxon>Roseisalinus</taxon>
    </lineage>
</organism>
<sequence length="297" mass="33414">MNTQAVPDVSGEFDFSDAQFKVIAQLAYENFGLDLQPAKRSLVYSRLTRRLRALRLPNFKSYLDLLTGPDGAAEQSEMLSALTTNVTHFFREKHHFDQFRDLILPEAIKSARNGGRVRFWSAGCSAGQEPYSIAMCVLEACPDAARYDIRILATDVDPVILARAKAGLYLSEERDSLPADHKDRMTIAADRPGEFTLVPEVKNLVQFGLLNLVKEWPVRGPFQAIFCRNVAIYFDKLTQARLWSRFAPLLETEGMLFIGHSERISGPAISLFNSTGITSYRRNAQKAEMTSKTEISR</sequence>
<dbReference type="SUPFAM" id="SSF53335">
    <property type="entry name" value="S-adenosyl-L-methionine-dependent methyltransferases"/>
    <property type="match status" value="1"/>
</dbReference>
<evidence type="ECO:0000259" key="7">
    <source>
        <dbReference type="PROSITE" id="PS50123"/>
    </source>
</evidence>
<dbReference type="Proteomes" id="UP000193900">
    <property type="component" value="Unassembled WGS sequence"/>
</dbReference>
<evidence type="ECO:0000256" key="5">
    <source>
        <dbReference type="PIRNR" id="PIRNR000410"/>
    </source>
</evidence>
<dbReference type="Gene3D" id="1.10.155.10">
    <property type="entry name" value="Chemotaxis receptor methyltransferase CheR, N-terminal domain"/>
    <property type="match status" value="1"/>
</dbReference>
<evidence type="ECO:0000256" key="3">
    <source>
        <dbReference type="ARBA" id="ARBA00022679"/>
    </source>
</evidence>
<dbReference type="PRINTS" id="PR00996">
    <property type="entry name" value="CHERMTFRASE"/>
</dbReference>
<reference evidence="8 9" key="1">
    <citation type="submission" date="2017-03" db="EMBL/GenBank/DDBJ databases">
        <authorList>
            <person name="Afonso C.L."/>
            <person name="Miller P.J."/>
            <person name="Scott M.A."/>
            <person name="Spackman E."/>
            <person name="Goraichik I."/>
            <person name="Dimitrov K.M."/>
            <person name="Suarez D.L."/>
            <person name="Swayne D.E."/>
        </authorList>
    </citation>
    <scope>NUCLEOTIDE SEQUENCE [LARGE SCALE GENOMIC DNA]</scope>
    <source>
        <strain evidence="8 9">CECT 7023</strain>
    </source>
</reference>
<evidence type="ECO:0000256" key="4">
    <source>
        <dbReference type="ARBA" id="ARBA00022691"/>
    </source>
</evidence>
<feature type="binding site" evidence="6">
    <location>
        <begin position="211"/>
        <end position="212"/>
    </location>
    <ligand>
        <name>S-adenosyl-L-methionine</name>
        <dbReference type="ChEBI" id="CHEBI:59789"/>
    </ligand>
</feature>
<dbReference type="PIRSF" id="PIRSF000410">
    <property type="entry name" value="CheR"/>
    <property type="match status" value="1"/>
</dbReference>
<evidence type="ECO:0000256" key="1">
    <source>
        <dbReference type="ARBA" id="ARBA00001541"/>
    </source>
</evidence>
<dbReference type="SUPFAM" id="SSF47757">
    <property type="entry name" value="Chemotaxis receptor methyltransferase CheR, N-terminal domain"/>
    <property type="match status" value="1"/>
</dbReference>
<dbReference type="InterPro" id="IPR036804">
    <property type="entry name" value="CheR_N_sf"/>
</dbReference>
<proteinExistence type="predicted"/>
<feature type="binding site" evidence="6">
    <location>
        <position position="87"/>
    </location>
    <ligand>
        <name>S-adenosyl-L-methionine</name>
        <dbReference type="ChEBI" id="CHEBI:59789"/>
    </ligand>
</feature>
<dbReference type="PANTHER" id="PTHR24422:SF19">
    <property type="entry name" value="CHEMOTAXIS PROTEIN METHYLTRANSFERASE"/>
    <property type="match status" value="1"/>
</dbReference>
<comment type="function">
    <text evidence="5">Methylation of the membrane-bound methyl-accepting chemotaxis proteins (MCP) to form gamma-glutamyl methyl ester residues in MCP.</text>
</comment>
<gene>
    <name evidence="8" type="primary">cheR_1</name>
    <name evidence="8" type="ORF">ROA7023_02102</name>
</gene>
<feature type="binding site" evidence="6">
    <location>
        <position position="85"/>
    </location>
    <ligand>
        <name>S-adenosyl-L-methionine</name>
        <dbReference type="ChEBI" id="CHEBI:59789"/>
    </ligand>
</feature>
<dbReference type="Pfam" id="PF01739">
    <property type="entry name" value="CheR"/>
    <property type="match status" value="1"/>
</dbReference>
<dbReference type="InterPro" id="IPR022642">
    <property type="entry name" value="CheR_C"/>
</dbReference>